<keyword evidence="2" id="KW-1185">Reference proteome</keyword>
<dbReference type="InterPro" id="IPR036614">
    <property type="entry name" value="RusA-like_sf"/>
</dbReference>
<dbReference type="SUPFAM" id="SSF103084">
    <property type="entry name" value="Holliday junction resolvase RusA"/>
    <property type="match status" value="1"/>
</dbReference>
<comment type="caution">
    <text evidence="1">The sequence shown here is derived from an EMBL/GenBank/DDBJ whole genome shotgun (WGS) entry which is preliminary data.</text>
</comment>
<evidence type="ECO:0000313" key="1">
    <source>
        <dbReference type="EMBL" id="GAA3223050.1"/>
    </source>
</evidence>
<accession>A0ABP6QEI4</accession>
<protein>
    <submittedName>
        <fullName evidence="1">Uncharacterized protein</fullName>
    </submittedName>
</protein>
<dbReference type="RefSeq" id="WP_344832461.1">
    <property type="nucleotide sequence ID" value="NZ_BAAAUV010000013.1"/>
</dbReference>
<evidence type="ECO:0000313" key="2">
    <source>
        <dbReference type="Proteomes" id="UP001501237"/>
    </source>
</evidence>
<name>A0ABP6QEI4_9ACTN</name>
<organism evidence="1 2">
    <name type="scientific">Actinocorallia longicatena</name>
    <dbReference type="NCBI Taxonomy" id="111803"/>
    <lineage>
        <taxon>Bacteria</taxon>
        <taxon>Bacillati</taxon>
        <taxon>Actinomycetota</taxon>
        <taxon>Actinomycetes</taxon>
        <taxon>Streptosporangiales</taxon>
        <taxon>Thermomonosporaceae</taxon>
        <taxon>Actinocorallia</taxon>
    </lineage>
</organism>
<sequence length="146" mass="16376">MPDHQRPQETTPTIGGGVVSPRTFTLLVPDVLMLSANVRLHWRRKAAITRGIRFATKVQALNQKIPRLERVHILGEYLPVDRRRRDPANWAPSAKAAVDGLVDAGVLEDDDHTRVTGPDMRLGDLAQDVTGLRRPRLRLIITEILL</sequence>
<dbReference type="Proteomes" id="UP001501237">
    <property type="component" value="Unassembled WGS sequence"/>
</dbReference>
<dbReference type="Gene3D" id="3.30.1330.70">
    <property type="entry name" value="Holliday junction resolvase RusA"/>
    <property type="match status" value="1"/>
</dbReference>
<gene>
    <name evidence="1" type="ORF">GCM10010468_49270</name>
</gene>
<reference evidence="2" key="1">
    <citation type="journal article" date="2019" name="Int. J. Syst. Evol. Microbiol.">
        <title>The Global Catalogue of Microorganisms (GCM) 10K type strain sequencing project: providing services to taxonomists for standard genome sequencing and annotation.</title>
        <authorList>
            <consortium name="The Broad Institute Genomics Platform"/>
            <consortium name="The Broad Institute Genome Sequencing Center for Infectious Disease"/>
            <person name="Wu L."/>
            <person name="Ma J."/>
        </authorList>
    </citation>
    <scope>NUCLEOTIDE SEQUENCE [LARGE SCALE GENOMIC DNA]</scope>
    <source>
        <strain evidence="2">JCM 9377</strain>
    </source>
</reference>
<proteinExistence type="predicted"/>
<dbReference type="EMBL" id="BAAAUV010000013">
    <property type="protein sequence ID" value="GAA3223050.1"/>
    <property type="molecule type" value="Genomic_DNA"/>
</dbReference>